<dbReference type="KEGG" id="sphj:BSL82_00765"/>
<dbReference type="InterPro" id="IPR028250">
    <property type="entry name" value="DsbDN"/>
</dbReference>
<name>A0A1L3ZQW5_9SPHN</name>
<dbReference type="PROSITE" id="PS51352">
    <property type="entry name" value="THIOREDOXIN_2"/>
    <property type="match status" value="1"/>
</dbReference>
<protein>
    <submittedName>
        <fullName evidence="4">Thiol:disulfide interchange protein</fullName>
    </submittedName>
</protein>
<keyword evidence="2" id="KW-0732">Signal</keyword>
<keyword evidence="1" id="KW-0472">Membrane</keyword>
<evidence type="ECO:0000256" key="1">
    <source>
        <dbReference type="SAM" id="Phobius"/>
    </source>
</evidence>
<feature type="transmembrane region" description="Helical" evidence="1">
    <location>
        <begin position="539"/>
        <end position="558"/>
    </location>
</feature>
<dbReference type="SUPFAM" id="SSF52833">
    <property type="entry name" value="Thioredoxin-like"/>
    <property type="match status" value="1"/>
</dbReference>
<feature type="transmembrane region" description="Helical" evidence="1">
    <location>
        <begin position="515"/>
        <end position="532"/>
    </location>
</feature>
<dbReference type="Proteomes" id="UP000182063">
    <property type="component" value="Chromosome"/>
</dbReference>
<keyword evidence="5" id="KW-1185">Reference proteome</keyword>
<dbReference type="Pfam" id="PF11412">
    <property type="entry name" value="DsbD_N"/>
    <property type="match status" value="1"/>
</dbReference>
<gene>
    <name evidence="4" type="ORF">BSL82_00765</name>
</gene>
<dbReference type="CDD" id="cd02953">
    <property type="entry name" value="DsbDgamma"/>
    <property type="match status" value="1"/>
</dbReference>
<accession>A0A1L3ZQW5</accession>
<dbReference type="STRING" id="1921510.BSL82_00765"/>
<dbReference type="InterPro" id="IPR035671">
    <property type="entry name" value="DsbD_gamma"/>
</dbReference>
<evidence type="ECO:0000313" key="4">
    <source>
        <dbReference type="EMBL" id="API58014.1"/>
    </source>
</evidence>
<organism evidence="4 5">
    <name type="scientific">Tardibacter chloracetimidivorans</name>
    <dbReference type="NCBI Taxonomy" id="1921510"/>
    <lineage>
        <taxon>Bacteria</taxon>
        <taxon>Pseudomonadati</taxon>
        <taxon>Pseudomonadota</taxon>
        <taxon>Alphaproteobacteria</taxon>
        <taxon>Sphingomonadales</taxon>
        <taxon>Sphingomonadaceae</taxon>
        <taxon>Tardibacter</taxon>
    </lineage>
</organism>
<reference evidence="5" key="1">
    <citation type="submission" date="2016-11" db="EMBL/GenBank/DDBJ databases">
        <title>Complete Genome Sequence of alachlor-degrading Sphingomonas sp. strain JJ-A5.</title>
        <authorList>
            <person name="Lee H."/>
            <person name="Ka J.-O."/>
        </authorList>
    </citation>
    <scope>NUCLEOTIDE SEQUENCE [LARGE SCALE GENOMIC DNA]</scope>
    <source>
        <strain evidence="5">JJ-A5</strain>
    </source>
</reference>
<keyword evidence="1" id="KW-0812">Transmembrane</keyword>
<dbReference type="RefSeq" id="WP_072595590.1">
    <property type="nucleotide sequence ID" value="NZ_CP018221.1"/>
</dbReference>
<dbReference type="PANTHER" id="PTHR32234:SF3">
    <property type="entry name" value="SUPPRESSION OF COPPER SENSITIVITY PROTEIN"/>
    <property type="match status" value="1"/>
</dbReference>
<feature type="chain" id="PRO_5012114608" evidence="2">
    <location>
        <begin position="22"/>
        <end position="682"/>
    </location>
</feature>
<dbReference type="Gene3D" id="3.40.30.10">
    <property type="entry name" value="Glutaredoxin"/>
    <property type="match status" value="1"/>
</dbReference>
<feature type="transmembrane region" description="Helical" evidence="1">
    <location>
        <begin position="413"/>
        <end position="441"/>
    </location>
</feature>
<dbReference type="Pfam" id="PF13899">
    <property type="entry name" value="Thioredoxin_7"/>
    <property type="match status" value="1"/>
</dbReference>
<feature type="transmembrane region" description="Helical" evidence="1">
    <location>
        <begin position="447"/>
        <end position="470"/>
    </location>
</feature>
<evidence type="ECO:0000259" key="3">
    <source>
        <dbReference type="PROSITE" id="PS51352"/>
    </source>
</evidence>
<dbReference type="EMBL" id="CP018221">
    <property type="protein sequence ID" value="API58014.1"/>
    <property type="molecule type" value="Genomic_DNA"/>
</dbReference>
<feature type="transmembrane region" description="Helical" evidence="1">
    <location>
        <begin position="372"/>
        <end position="392"/>
    </location>
</feature>
<feature type="signal peptide" evidence="2">
    <location>
        <begin position="1"/>
        <end position="21"/>
    </location>
</feature>
<evidence type="ECO:0000256" key="2">
    <source>
        <dbReference type="SAM" id="SignalP"/>
    </source>
</evidence>
<dbReference type="PANTHER" id="PTHR32234">
    <property type="entry name" value="THIOL:DISULFIDE INTERCHANGE PROTEIN DSBD"/>
    <property type="match status" value="1"/>
</dbReference>
<dbReference type="AlphaFoldDB" id="A0A1L3ZQW5"/>
<feature type="transmembrane region" description="Helical" evidence="1">
    <location>
        <begin position="289"/>
        <end position="313"/>
    </location>
</feature>
<sequence length="682" mass="71207">MIRLLLAFLIALAALPTSASAQERHMRVELVAESETPRAGSEIAVALVMTPDPGWHGYWLNTGDAGMPDRISWTLPEKASVTPPAYPVPERLVVAGLMNYVYSHPYALIGRLKLPPGLADGAPVQVVVDIDYLVCSDTLCVPEKARAMLDLAIGDGAISPALRARFDGWRKALPRPLDATSHIASRDGRLVLAVPFPDAREVKGAYFYPAEHGVIDYAAAQRIGFSADRLIVEMVPKSGQGAPSRLEGVLRVEPASGDALGLQIAAVPGPAPNAEGWLAGDTGLALAPFLLTLLAAVAGGFILNAMPCVFPILSLKALSLARSGESEGAARREAVAYSAGVIVTCLALGGVILLLRAGGESIGWAFQLQNPYIVLGLLLLTLAIGLNLAGLFELPSLALGNPASPRNGPSGAFMTGILAAFIATPCTGPFMGAALGGALVLPTSAALGVFAGLGLGLALPFLAIGYIPALRARLPKPGRWMATFRHILAVPMLLTALGLGWVLSRQSSGGDGLTAGAAGAALLALALGWWGWRQKHGRRAGVAAAAVVFAVALPFAFLTQVARAPADQIATAGGASFSEGKLASLRAEGRPVFVYFTADWCLTCKVNEQAAINRESVRDAFARRNIEVLVGDWTNGDPAISRFLDSMGRSGVPLYMFYPGDGGEPQILPQLLTPPMLEQLGG</sequence>
<dbReference type="InterPro" id="IPR013766">
    <property type="entry name" value="Thioredoxin_domain"/>
</dbReference>
<proteinExistence type="predicted"/>
<feature type="domain" description="Thioredoxin" evidence="3">
    <location>
        <begin position="558"/>
        <end position="682"/>
    </location>
</feature>
<dbReference type="GO" id="GO:0015035">
    <property type="term" value="F:protein-disulfide reductase activity"/>
    <property type="evidence" value="ECO:0007669"/>
    <property type="project" value="TreeGrafter"/>
</dbReference>
<dbReference type="GO" id="GO:0045454">
    <property type="term" value="P:cell redox homeostasis"/>
    <property type="evidence" value="ECO:0007669"/>
    <property type="project" value="TreeGrafter"/>
</dbReference>
<feature type="transmembrane region" description="Helical" evidence="1">
    <location>
        <begin position="482"/>
        <end position="503"/>
    </location>
</feature>
<dbReference type="OrthoDB" id="9811036at2"/>
<keyword evidence="1" id="KW-1133">Transmembrane helix</keyword>
<dbReference type="InterPro" id="IPR036249">
    <property type="entry name" value="Thioredoxin-like_sf"/>
</dbReference>
<feature type="transmembrane region" description="Helical" evidence="1">
    <location>
        <begin position="334"/>
        <end position="357"/>
    </location>
</feature>
<evidence type="ECO:0000313" key="5">
    <source>
        <dbReference type="Proteomes" id="UP000182063"/>
    </source>
</evidence>